<proteinExistence type="predicted"/>
<comment type="caution">
    <text evidence="1">The sequence shown here is derived from an EMBL/GenBank/DDBJ whole genome shotgun (WGS) entry which is preliminary data.</text>
</comment>
<accession>A0A4C1YT05</accession>
<protein>
    <submittedName>
        <fullName evidence="1">Uncharacterized protein</fullName>
    </submittedName>
</protein>
<reference evidence="1 2" key="1">
    <citation type="journal article" date="2019" name="Commun. Biol.">
        <title>The bagworm genome reveals a unique fibroin gene that provides high tensile strength.</title>
        <authorList>
            <person name="Kono N."/>
            <person name="Nakamura H."/>
            <person name="Ohtoshi R."/>
            <person name="Tomita M."/>
            <person name="Numata K."/>
            <person name="Arakawa K."/>
        </authorList>
    </citation>
    <scope>NUCLEOTIDE SEQUENCE [LARGE SCALE GENOMIC DNA]</scope>
</reference>
<sequence>MGPPDGGSSNPTLKLTDWKRVSTALEKIDTPSLNSMPDDISTTDDASAYPIAECRSRARAIQRRVRARVEEVRNENWSDLMDEITPSHKAFWKVTKALEIKGDDADLAECLADRIPMLLRFPSARHCSYSDMNMSNVQNNVSLESKDDLPPVSLSEVQTLLKSLKTKKAPGLEVHSCPQQILCLVEYISEGFKSKQKTVVFFFDVAKAFDRSGSFDVNDESRPGTPVTDKVDAMLEKVENKKKSHGARSGLYGGASLPPHSWPSETHSSLSEMCGRFVVAKDDFAAKKLFELFQTLAKHVLTYHFAVSVVWFSNDTVV</sequence>
<gene>
    <name evidence="1" type="ORF">EVAR_98751_1</name>
</gene>
<dbReference type="OrthoDB" id="411871at2759"/>
<evidence type="ECO:0000313" key="2">
    <source>
        <dbReference type="Proteomes" id="UP000299102"/>
    </source>
</evidence>
<dbReference type="EMBL" id="BGZK01001421">
    <property type="protein sequence ID" value="GBP79611.1"/>
    <property type="molecule type" value="Genomic_DNA"/>
</dbReference>
<keyword evidence="2" id="KW-1185">Reference proteome</keyword>
<organism evidence="1 2">
    <name type="scientific">Eumeta variegata</name>
    <name type="common">Bagworm moth</name>
    <name type="synonym">Eumeta japonica</name>
    <dbReference type="NCBI Taxonomy" id="151549"/>
    <lineage>
        <taxon>Eukaryota</taxon>
        <taxon>Metazoa</taxon>
        <taxon>Ecdysozoa</taxon>
        <taxon>Arthropoda</taxon>
        <taxon>Hexapoda</taxon>
        <taxon>Insecta</taxon>
        <taxon>Pterygota</taxon>
        <taxon>Neoptera</taxon>
        <taxon>Endopterygota</taxon>
        <taxon>Lepidoptera</taxon>
        <taxon>Glossata</taxon>
        <taxon>Ditrysia</taxon>
        <taxon>Tineoidea</taxon>
        <taxon>Psychidae</taxon>
        <taxon>Oiketicinae</taxon>
        <taxon>Eumeta</taxon>
    </lineage>
</organism>
<name>A0A4C1YT05_EUMVA</name>
<dbReference type="Proteomes" id="UP000299102">
    <property type="component" value="Unassembled WGS sequence"/>
</dbReference>
<dbReference type="AlphaFoldDB" id="A0A4C1YT05"/>
<evidence type="ECO:0000313" key="1">
    <source>
        <dbReference type="EMBL" id="GBP79611.1"/>
    </source>
</evidence>